<keyword evidence="2" id="KW-0732">Signal</keyword>
<dbReference type="GeneID" id="101888991"/>
<reference evidence="7" key="2">
    <citation type="submission" date="2025-04" db="UniProtKB">
        <authorList>
            <consortium name="RefSeq"/>
        </authorList>
    </citation>
    <scope>IDENTIFICATION</scope>
    <source>
        <strain evidence="7">Aabys</strain>
    </source>
</reference>
<evidence type="ECO:0000256" key="2">
    <source>
        <dbReference type="SAM" id="SignalP"/>
    </source>
</evidence>
<dbReference type="STRING" id="7370.A0A1I8MCV1"/>
<dbReference type="eggNOG" id="KOG2421">
    <property type="taxonomic scope" value="Eukaryota"/>
</dbReference>
<sequence length="684" mass="77815">MSLKGKLLPMKLLLLSWGTLSIMATLPTATKCDTSYYEKYYSARRFLPLKKPSLVEVHFQLQLQDEKLQEFEKMAIVGDIDQLGNWKASKAVVMNKTLDFGKWEAVLQIPVNSSFSYRYFVAAQDRATSDLLIRRWESALNARSLSVTTVAVNQTDNFGYISSSGEKELQRGWLNSGHIVQFKLFRNPLALNESLGTSQQQLRIKLTPVDPEWRTAISPSGRAYTEYVRMEYGNSFLRTQPEHGVLYKEDGIIMFHTTVSDLAKVGYLFQLYVEDTDNDLYRLVGYQYLEPELLVKTDGELELSLVSPTWMNAIGSLKLKYVVVHPSPNSSVDFRTSFVEYWRDNWTHLEAGHRGLGKSLKETTNAAPIIENTVATMIATGELGADIVEFDVQLTKDLIPIIYHDFSVFVCIESKTPTSKDDLTEVLIKDVTYEQLKDLTTYQVIGSKIIEYPSHNSVKDENHRLFPTFEDFLTKVNKSVGFDIEIKWPQLKSNGVWESKQTIDKNVYIDRILAVMMEHGCGRLSFFTSFDADICTMLRYKQNMYPVMFLSSSKEANFVDPRSDTIYDSVNNAQAFELAGIVPNAVFIKNNPAWIEVARAQQKKVFLWGGDLKDRESIDWFLAQNPTGVIYDRMDLYLTANRTSAFEKEPDLPEFFELQCSPSGGQGSGENATITQILSNVNML</sequence>
<name>A0A1I8MCV1_MUSDO</name>
<dbReference type="EnsemblMetazoa" id="MDOA003600-RA">
    <property type="protein sequence ID" value="MDOA003600-PA"/>
    <property type="gene ID" value="MDOA003600"/>
</dbReference>
<dbReference type="SUPFAM" id="SSF51695">
    <property type="entry name" value="PLC-like phosphodiesterases"/>
    <property type="match status" value="1"/>
</dbReference>
<feature type="domain" description="CBM20" evidence="3">
    <location>
        <begin position="49"/>
        <end position="160"/>
    </location>
</feature>
<dbReference type="InterPro" id="IPR013784">
    <property type="entry name" value="Carb-bd-like_fold"/>
</dbReference>
<dbReference type="InterPro" id="IPR051578">
    <property type="entry name" value="GDPD"/>
</dbReference>
<protein>
    <submittedName>
        <fullName evidence="7">Glycerophosphocholine phosphodiesterase GPCPD1</fullName>
    </submittedName>
</protein>
<dbReference type="InterPro" id="IPR030395">
    <property type="entry name" value="GP_PDE_dom"/>
</dbReference>
<evidence type="ECO:0000259" key="4">
    <source>
        <dbReference type="PROSITE" id="PS51704"/>
    </source>
</evidence>
<dbReference type="VEuPathDB" id="VectorBase:MDOMA2_003971"/>
<dbReference type="Gene3D" id="2.60.40.10">
    <property type="entry name" value="Immunoglobulins"/>
    <property type="match status" value="1"/>
</dbReference>
<dbReference type="Pfam" id="PF00686">
    <property type="entry name" value="CBM_20"/>
    <property type="match status" value="1"/>
</dbReference>
<dbReference type="InterPro" id="IPR017946">
    <property type="entry name" value="PLC-like_Pdiesterase_TIM-brl"/>
</dbReference>
<dbReference type="Gene3D" id="3.20.20.190">
    <property type="entry name" value="Phosphatidylinositol (PI) phosphodiesterase"/>
    <property type="match status" value="1"/>
</dbReference>
<evidence type="ECO:0000313" key="7">
    <source>
        <dbReference type="RefSeq" id="XP_005179532.1"/>
    </source>
</evidence>
<dbReference type="VEuPathDB" id="VectorBase:MDOA003600"/>
<feature type="signal peptide" evidence="2">
    <location>
        <begin position="1"/>
        <end position="24"/>
    </location>
</feature>
<dbReference type="GO" id="GO:0047389">
    <property type="term" value="F:glycerophosphocholine phosphodiesterase activity"/>
    <property type="evidence" value="ECO:0007669"/>
    <property type="project" value="TreeGrafter"/>
</dbReference>
<organism evidence="5">
    <name type="scientific">Musca domestica</name>
    <name type="common">House fly</name>
    <dbReference type="NCBI Taxonomy" id="7370"/>
    <lineage>
        <taxon>Eukaryota</taxon>
        <taxon>Metazoa</taxon>
        <taxon>Ecdysozoa</taxon>
        <taxon>Arthropoda</taxon>
        <taxon>Hexapoda</taxon>
        <taxon>Insecta</taxon>
        <taxon>Pterygota</taxon>
        <taxon>Neoptera</taxon>
        <taxon>Endopterygota</taxon>
        <taxon>Diptera</taxon>
        <taxon>Brachycera</taxon>
        <taxon>Muscomorpha</taxon>
        <taxon>Muscoidea</taxon>
        <taxon>Muscidae</taxon>
        <taxon>Musca</taxon>
    </lineage>
</organism>
<gene>
    <name evidence="5" type="primary">101888991</name>
    <name evidence="7" type="synonym">LOC101888991</name>
</gene>
<dbReference type="SMART" id="SM01065">
    <property type="entry name" value="CBM_2"/>
    <property type="match status" value="1"/>
</dbReference>
<dbReference type="GO" id="GO:2001070">
    <property type="term" value="F:starch binding"/>
    <property type="evidence" value="ECO:0007669"/>
    <property type="project" value="InterPro"/>
</dbReference>
<keyword evidence="6" id="KW-1185">Reference proteome</keyword>
<dbReference type="AlphaFoldDB" id="A0A1I8MCV1"/>
<dbReference type="GO" id="GO:0046475">
    <property type="term" value="P:glycerophospholipid catabolic process"/>
    <property type="evidence" value="ECO:0007669"/>
    <property type="project" value="TreeGrafter"/>
</dbReference>
<dbReference type="PANTHER" id="PTHR22958">
    <property type="entry name" value="GLYCEROPHOSPHORYL DIESTER PHOSPHODIESTERASE"/>
    <property type="match status" value="1"/>
</dbReference>
<dbReference type="OrthoDB" id="1058301at2759"/>
<dbReference type="PANTHER" id="PTHR22958:SF1">
    <property type="entry name" value="GLYCEROPHOSPHOCHOLINE PHOSPHODIESTERASE GPCPD1"/>
    <property type="match status" value="1"/>
</dbReference>
<evidence type="ECO:0000256" key="1">
    <source>
        <dbReference type="ARBA" id="ARBA00022801"/>
    </source>
</evidence>
<keyword evidence="1" id="KW-0378">Hydrolase</keyword>
<dbReference type="PROSITE" id="PS51166">
    <property type="entry name" value="CBM20"/>
    <property type="match status" value="1"/>
</dbReference>
<evidence type="ECO:0000313" key="5">
    <source>
        <dbReference type="EnsemblMetazoa" id="MDOA003600-PA"/>
    </source>
</evidence>
<dbReference type="Pfam" id="PF03009">
    <property type="entry name" value="GDPD"/>
    <property type="match status" value="1"/>
</dbReference>
<proteinExistence type="predicted"/>
<evidence type="ECO:0000259" key="3">
    <source>
        <dbReference type="PROSITE" id="PS51166"/>
    </source>
</evidence>
<accession>A0A1I8MCV1</accession>
<feature type="domain" description="GP-PDE" evidence="4">
    <location>
        <begin position="348"/>
        <end position="641"/>
    </location>
</feature>
<dbReference type="InterPro" id="IPR013783">
    <property type="entry name" value="Ig-like_fold"/>
</dbReference>
<dbReference type="Proteomes" id="UP001652621">
    <property type="component" value="Unplaced"/>
</dbReference>
<dbReference type="KEGG" id="mde:101888991"/>
<dbReference type="SUPFAM" id="SSF49452">
    <property type="entry name" value="Starch-binding domain-like"/>
    <property type="match status" value="1"/>
</dbReference>
<feature type="chain" id="PRO_5044560154" evidence="2">
    <location>
        <begin position="25"/>
        <end position="684"/>
    </location>
</feature>
<dbReference type="RefSeq" id="XP_005179532.1">
    <property type="nucleotide sequence ID" value="XM_005179475.3"/>
</dbReference>
<dbReference type="PROSITE" id="PS51704">
    <property type="entry name" value="GP_PDE"/>
    <property type="match status" value="1"/>
</dbReference>
<evidence type="ECO:0000313" key="6">
    <source>
        <dbReference type="Proteomes" id="UP001652621"/>
    </source>
</evidence>
<dbReference type="InterPro" id="IPR002044">
    <property type="entry name" value="CBM20"/>
</dbReference>
<reference evidence="5" key="1">
    <citation type="submission" date="2020-05" db="UniProtKB">
        <authorList>
            <consortium name="EnsemblMetazoa"/>
        </authorList>
    </citation>
    <scope>IDENTIFICATION</scope>
    <source>
        <strain evidence="5">Aabys</strain>
    </source>
</reference>